<comment type="caution">
    <text evidence="2">The sequence shown here is derived from an EMBL/GenBank/DDBJ whole genome shotgun (WGS) entry which is preliminary data.</text>
</comment>
<gene>
    <name evidence="2" type="ORF">QQX98_012500</name>
</gene>
<organism evidence="2 3">
    <name type="scientific">Neonectria punicea</name>
    <dbReference type="NCBI Taxonomy" id="979145"/>
    <lineage>
        <taxon>Eukaryota</taxon>
        <taxon>Fungi</taxon>
        <taxon>Dikarya</taxon>
        <taxon>Ascomycota</taxon>
        <taxon>Pezizomycotina</taxon>
        <taxon>Sordariomycetes</taxon>
        <taxon>Hypocreomycetidae</taxon>
        <taxon>Hypocreales</taxon>
        <taxon>Nectriaceae</taxon>
        <taxon>Neonectria</taxon>
    </lineage>
</organism>
<dbReference type="Proteomes" id="UP001498476">
    <property type="component" value="Unassembled WGS sequence"/>
</dbReference>
<keyword evidence="3" id="KW-1185">Reference proteome</keyword>
<name>A0ABR1GJ31_9HYPO</name>
<accession>A0ABR1GJ31</accession>
<evidence type="ECO:0000313" key="2">
    <source>
        <dbReference type="EMBL" id="KAK7398136.1"/>
    </source>
</evidence>
<feature type="compositionally biased region" description="Basic and acidic residues" evidence="1">
    <location>
        <begin position="224"/>
        <end position="252"/>
    </location>
</feature>
<protein>
    <recommendedName>
        <fullName evidence="4">Ubiquitin-like domain-containing protein</fullName>
    </recommendedName>
</protein>
<evidence type="ECO:0000313" key="3">
    <source>
        <dbReference type="Proteomes" id="UP001498476"/>
    </source>
</evidence>
<feature type="compositionally biased region" description="Low complexity" evidence="1">
    <location>
        <begin position="257"/>
        <end position="268"/>
    </location>
</feature>
<feature type="compositionally biased region" description="Low complexity" evidence="1">
    <location>
        <begin position="190"/>
        <end position="215"/>
    </location>
</feature>
<feature type="region of interest" description="Disordered" evidence="1">
    <location>
        <begin position="190"/>
        <end position="273"/>
    </location>
</feature>
<evidence type="ECO:0000256" key="1">
    <source>
        <dbReference type="SAM" id="MobiDB-lite"/>
    </source>
</evidence>
<evidence type="ECO:0008006" key="4">
    <source>
        <dbReference type="Google" id="ProtNLM"/>
    </source>
</evidence>
<proteinExistence type="predicted"/>
<reference evidence="2 3" key="1">
    <citation type="journal article" date="2025" name="Microbiol. Resour. Announc.">
        <title>Draft genome sequences for Neonectria magnoliae and Neonectria punicea, canker pathogens of Liriodendron tulipifera and Acer saccharum in West Virginia.</title>
        <authorList>
            <person name="Petronek H.M."/>
            <person name="Kasson M.T."/>
            <person name="Metheny A.M."/>
            <person name="Stauder C.M."/>
            <person name="Lovett B."/>
            <person name="Lynch S.C."/>
            <person name="Garnas J.R."/>
            <person name="Kasson L.R."/>
            <person name="Stajich J.E."/>
        </authorList>
    </citation>
    <scope>NUCLEOTIDE SEQUENCE [LARGE SCALE GENOMIC DNA]</scope>
    <source>
        <strain evidence="2 3">NRRL 64653</strain>
    </source>
</reference>
<sequence length="297" mass="32103">MSQKYVIHTVGGSATEALKRVMDEAGILPGTQLRITMEERGPPPYQPHQAYASMPLSRQRDDVGWNHPAGGYGPGPVVEVPMQITRQFTCVRMDDPESAQVVAPPAPSRGPRVMLQEPQNMGSSSMPSGQSGASFAPQTYGGSYGRGGLGQVGGGGYVGGRGHGHGYGGGYGQGLAQVQVLGGGARIAERATNAQPQPQTAQPQRAQAPYRAIRPVQLPRWKLRKDMTKEEKADDNRERRERRNVVKADKTKSGTGQQLHQQPQQQLPVVGNTMPKVKTEIKEEEEGGRSCSRSCLW</sequence>
<dbReference type="EMBL" id="JAZAVJ010000375">
    <property type="protein sequence ID" value="KAK7398136.1"/>
    <property type="molecule type" value="Genomic_DNA"/>
</dbReference>